<evidence type="ECO:0000313" key="2">
    <source>
        <dbReference type="Proteomes" id="UP000717328"/>
    </source>
</evidence>
<reference evidence="1" key="1">
    <citation type="submission" date="2021-02" db="EMBL/GenBank/DDBJ databases">
        <authorList>
            <person name="Nieuwenhuis M."/>
            <person name="Van De Peppel L.J.J."/>
        </authorList>
    </citation>
    <scope>NUCLEOTIDE SEQUENCE</scope>
    <source>
        <strain evidence="1">D49</strain>
    </source>
</reference>
<evidence type="ECO:0000313" key="1">
    <source>
        <dbReference type="EMBL" id="KAG5636648.1"/>
    </source>
</evidence>
<reference evidence="1" key="2">
    <citation type="submission" date="2021-10" db="EMBL/GenBank/DDBJ databases">
        <title>Phylogenomics reveals ancestral predisposition of the termite-cultivated fungus Termitomyces towards a domesticated lifestyle.</title>
        <authorList>
            <person name="Auxier B."/>
            <person name="Grum-Grzhimaylo A."/>
            <person name="Cardenas M.E."/>
            <person name="Lodge J.D."/>
            <person name="Laessoe T."/>
            <person name="Pedersen O."/>
            <person name="Smith M.E."/>
            <person name="Kuyper T.W."/>
            <person name="Franco-Molano E.A."/>
            <person name="Baroni T.J."/>
            <person name="Aanen D.K."/>
        </authorList>
    </citation>
    <scope>NUCLEOTIDE SEQUENCE</scope>
    <source>
        <strain evidence="1">D49</strain>
    </source>
</reference>
<dbReference type="SUPFAM" id="SSF52047">
    <property type="entry name" value="RNI-like"/>
    <property type="match status" value="1"/>
</dbReference>
<dbReference type="EMBL" id="JABCKI010005908">
    <property type="protein sequence ID" value="KAG5636648.1"/>
    <property type="molecule type" value="Genomic_DNA"/>
</dbReference>
<keyword evidence="2" id="KW-1185">Reference proteome</keyword>
<organism evidence="1 2">
    <name type="scientific">Sphagnurus paluster</name>
    <dbReference type="NCBI Taxonomy" id="117069"/>
    <lineage>
        <taxon>Eukaryota</taxon>
        <taxon>Fungi</taxon>
        <taxon>Dikarya</taxon>
        <taxon>Basidiomycota</taxon>
        <taxon>Agaricomycotina</taxon>
        <taxon>Agaricomycetes</taxon>
        <taxon>Agaricomycetidae</taxon>
        <taxon>Agaricales</taxon>
        <taxon>Tricholomatineae</taxon>
        <taxon>Lyophyllaceae</taxon>
        <taxon>Sphagnurus</taxon>
    </lineage>
</organism>
<dbReference type="Gene3D" id="3.80.10.10">
    <property type="entry name" value="Ribonuclease Inhibitor"/>
    <property type="match status" value="1"/>
</dbReference>
<protein>
    <submittedName>
        <fullName evidence="1">Uncharacterized protein</fullName>
    </submittedName>
</protein>
<name>A0A9P7FUR0_9AGAR</name>
<proteinExistence type="predicted"/>
<gene>
    <name evidence="1" type="ORF">H0H81_007305</name>
</gene>
<dbReference type="Proteomes" id="UP000717328">
    <property type="component" value="Unassembled WGS sequence"/>
</dbReference>
<sequence>MARLVKGHTPILRTMCLIPSCDIAITDGVIHAFEESPELREVHLPDNYHELCLPWSQLTHLRISKSRRPIFSPDGILGRSANLVELDLGALPRSPPKKDQLVHLPKLKRLRFSYDGSHFSGWLRAPKLESLDVNNTCSPHFVDLEELSSFISCSECVLLSLSVANLGIGNHGRSLKKFVAGIPSLSRLELRGSKVDWRRLAQVIAPKDSLGGLTNIQHVVFNLGTGHKPLPLQTDAFRFLEWLAASRHRSLVSASFFKAAIRAEDEWRISRLMESGLQILRIVEF</sequence>
<comment type="caution">
    <text evidence="1">The sequence shown here is derived from an EMBL/GenBank/DDBJ whole genome shotgun (WGS) entry which is preliminary data.</text>
</comment>
<dbReference type="AlphaFoldDB" id="A0A9P7FUR0"/>
<accession>A0A9P7FUR0</accession>
<dbReference type="InterPro" id="IPR032675">
    <property type="entry name" value="LRR_dom_sf"/>
</dbReference>